<evidence type="ECO:0000313" key="2">
    <source>
        <dbReference type="EMBL" id="RFN54466.1"/>
    </source>
</evidence>
<dbReference type="Proteomes" id="UP000265631">
    <property type="component" value="Unassembled WGS sequence"/>
</dbReference>
<dbReference type="AlphaFoldDB" id="A0A395N2W7"/>
<feature type="transmembrane region" description="Helical" evidence="1">
    <location>
        <begin position="93"/>
        <end position="112"/>
    </location>
</feature>
<feature type="transmembrane region" description="Helical" evidence="1">
    <location>
        <begin position="204"/>
        <end position="227"/>
    </location>
</feature>
<keyword evidence="1" id="KW-1133">Transmembrane helix</keyword>
<protein>
    <submittedName>
        <fullName evidence="2">Uncharacterized protein</fullName>
    </submittedName>
</protein>
<reference evidence="2 3" key="1">
    <citation type="journal article" date="2018" name="PLoS Pathog.">
        <title>Evolution of structural diversity of trichothecenes, a family of toxins produced by plant pathogenic and entomopathogenic fungi.</title>
        <authorList>
            <person name="Proctor R.H."/>
            <person name="McCormick S.P."/>
            <person name="Kim H.S."/>
            <person name="Cardoza R.E."/>
            <person name="Stanley A.M."/>
            <person name="Lindo L."/>
            <person name="Kelly A."/>
            <person name="Brown D.W."/>
            <person name="Lee T."/>
            <person name="Vaughan M.M."/>
            <person name="Alexander N.J."/>
            <person name="Busman M."/>
            <person name="Gutierrez S."/>
        </authorList>
    </citation>
    <scope>NUCLEOTIDE SEQUENCE [LARGE SCALE GENOMIC DNA]</scope>
    <source>
        <strain evidence="2 3">NRRL 13405</strain>
    </source>
</reference>
<comment type="caution">
    <text evidence="2">The sequence shown here is derived from an EMBL/GenBank/DDBJ whole genome shotgun (WGS) entry which is preliminary data.</text>
</comment>
<evidence type="ECO:0000313" key="3">
    <source>
        <dbReference type="Proteomes" id="UP000265631"/>
    </source>
</evidence>
<feature type="transmembrane region" description="Helical" evidence="1">
    <location>
        <begin position="247"/>
        <end position="269"/>
    </location>
</feature>
<proteinExistence type="predicted"/>
<feature type="transmembrane region" description="Helical" evidence="1">
    <location>
        <begin position="133"/>
        <end position="151"/>
    </location>
</feature>
<keyword evidence="1" id="KW-0472">Membrane</keyword>
<dbReference type="EMBL" id="PXXK01000027">
    <property type="protein sequence ID" value="RFN54466.1"/>
    <property type="molecule type" value="Genomic_DNA"/>
</dbReference>
<sequence>MGFAASKLATQIPKVVDDGVRTGGVGTAAEAAAAHSVVTYKAGTSSPAIGVWRGINYGDYYTDGSDTVLPPIPLEWIISPYGRIEPDCPSANATLGTFAAAALFPVLILTVFGCRPIVNKLTCGILGQKGGKGIYFTWLLGVSINLLGNYISTVVVTGTEGYEHLSRGTVFALYASRPSFTMTIMALLRILVLRRSKYGGDGEFVYAESYISSAIGELLLQIIAAAFVGTTWKRFPNEPIKDYMHPALIYVEVVPAITLVCLMVVPFWHRSPKVREGCDRVAYAIVTALFFTTVITASWVYWTMFLSLPGSL</sequence>
<keyword evidence="1" id="KW-0812">Transmembrane</keyword>
<feature type="transmembrane region" description="Helical" evidence="1">
    <location>
        <begin position="171"/>
        <end position="192"/>
    </location>
</feature>
<keyword evidence="3" id="KW-1185">Reference proteome</keyword>
<name>A0A395N2W7_9HYPO</name>
<accession>A0A395N2W7</accession>
<gene>
    <name evidence="2" type="ORF">FIE12Z_1254</name>
</gene>
<evidence type="ECO:0000256" key="1">
    <source>
        <dbReference type="SAM" id="Phobius"/>
    </source>
</evidence>
<organism evidence="2 3">
    <name type="scientific">Fusarium flagelliforme</name>
    <dbReference type="NCBI Taxonomy" id="2675880"/>
    <lineage>
        <taxon>Eukaryota</taxon>
        <taxon>Fungi</taxon>
        <taxon>Dikarya</taxon>
        <taxon>Ascomycota</taxon>
        <taxon>Pezizomycotina</taxon>
        <taxon>Sordariomycetes</taxon>
        <taxon>Hypocreomycetidae</taxon>
        <taxon>Hypocreales</taxon>
        <taxon>Nectriaceae</taxon>
        <taxon>Fusarium</taxon>
        <taxon>Fusarium incarnatum-equiseti species complex</taxon>
    </lineage>
</organism>
<feature type="transmembrane region" description="Helical" evidence="1">
    <location>
        <begin position="281"/>
        <end position="302"/>
    </location>
</feature>